<protein>
    <submittedName>
        <fullName evidence="2">ROK family protein</fullName>
    </submittedName>
</protein>
<dbReference type="PANTHER" id="PTHR18964:SF149">
    <property type="entry name" value="BIFUNCTIONAL UDP-N-ACETYLGLUCOSAMINE 2-EPIMERASE_N-ACETYLMANNOSAMINE KINASE"/>
    <property type="match status" value="1"/>
</dbReference>
<dbReference type="InterPro" id="IPR000600">
    <property type="entry name" value="ROK"/>
</dbReference>
<dbReference type="PANTHER" id="PTHR18964">
    <property type="entry name" value="ROK (REPRESSOR, ORF, KINASE) FAMILY"/>
    <property type="match status" value="1"/>
</dbReference>
<evidence type="ECO:0000256" key="1">
    <source>
        <dbReference type="ARBA" id="ARBA00006479"/>
    </source>
</evidence>
<organism evidence="2 3">
    <name type="scientific">Mycolicibacterium komossense</name>
    <dbReference type="NCBI Taxonomy" id="1779"/>
    <lineage>
        <taxon>Bacteria</taxon>
        <taxon>Bacillati</taxon>
        <taxon>Actinomycetota</taxon>
        <taxon>Actinomycetes</taxon>
        <taxon>Mycobacteriales</taxon>
        <taxon>Mycobacteriaceae</taxon>
        <taxon>Mycolicibacterium</taxon>
    </lineage>
</organism>
<name>A0ABT3C8I7_9MYCO</name>
<gene>
    <name evidence="2" type="ORF">H7J73_07085</name>
</gene>
<dbReference type="Proteomes" id="UP001526201">
    <property type="component" value="Unassembled WGS sequence"/>
</dbReference>
<keyword evidence="3" id="KW-1185">Reference proteome</keyword>
<reference evidence="2 3" key="1">
    <citation type="journal article" date="2022" name="BMC Genomics">
        <title>Comparative genome analysis of mycobacteria focusing on tRNA and non-coding RNA.</title>
        <authorList>
            <person name="Behra P.R.K."/>
            <person name="Pettersson B.M.F."/>
            <person name="Ramesh M."/>
            <person name="Das S."/>
            <person name="Dasgupta S."/>
            <person name="Kirsebom L.A."/>
        </authorList>
    </citation>
    <scope>NUCLEOTIDE SEQUENCE [LARGE SCALE GENOMIC DNA]</scope>
    <source>
        <strain evidence="2 3">DSM 44078</strain>
    </source>
</reference>
<dbReference type="Pfam" id="PF00480">
    <property type="entry name" value="ROK"/>
    <property type="match status" value="1"/>
</dbReference>
<dbReference type="SUPFAM" id="SSF53067">
    <property type="entry name" value="Actin-like ATPase domain"/>
    <property type="match status" value="1"/>
</dbReference>
<dbReference type="RefSeq" id="WP_264066613.1">
    <property type="nucleotide sequence ID" value="NZ_JACKTY010000018.1"/>
</dbReference>
<comment type="similarity">
    <text evidence="1">Belongs to the ROK (NagC/XylR) family.</text>
</comment>
<comment type="caution">
    <text evidence="2">The sequence shown here is derived from an EMBL/GenBank/DDBJ whole genome shotgun (WGS) entry which is preliminary data.</text>
</comment>
<sequence>MTRENQDSPSAAQQRWFGAAQLIALARAEPGITRAAAAGQLGISTGGAADLVARLRKARLLDETPAPAAGRGRPTTILGAHPDGPQVLAAELRAGDWRLALAGLDGQLAIVAQARHAGGSQQQLLADMAAAIAAVRARQAGRIRAVAVSVAGTVSDARLVQFTTRGWTDVDLSVLTAELPGGAADIPLLLGNDATLAGLAEARTGAARGAGTALHVLVAVGLGGTLVVNGEPVTGAHGAAGEYGHVPFGDRAMVCPCGARGCWDLSIDGRAVARHLGDPPPDDPVGYAHDVLGRAAVGDTRTALESVASALGAGIGGLVNLHDPDVVTLSGLAVPFRAAAPQAFSDAYRDGLMAFRKSSAPPVRDGDHGDDGSLRGATTWALDHITTEIALAQWAQRDS</sequence>
<proteinExistence type="inferred from homology"/>
<evidence type="ECO:0000313" key="2">
    <source>
        <dbReference type="EMBL" id="MCV7225794.1"/>
    </source>
</evidence>
<dbReference type="Gene3D" id="3.30.420.40">
    <property type="match status" value="2"/>
</dbReference>
<accession>A0ABT3C8I7</accession>
<dbReference type="InterPro" id="IPR043129">
    <property type="entry name" value="ATPase_NBD"/>
</dbReference>
<dbReference type="EMBL" id="JACKTY010000018">
    <property type="protein sequence ID" value="MCV7225794.1"/>
    <property type="molecule type" value="Genomic_DNA"/>
</dbReference>
<evidence type="ECO:0000313" key="3">
    <source>
        <dbReference type="Proteomes" id="UP001526201"/>
    </source>
</evidence>